<dbReference type="AlphaFoldDB" id="A0AB39L6A7"/>
<evidence type="ECO:0000256" key="1">
    <source>
        <dbReference type="SAM" id="Phobius"/>
    </source>
</evidence>
<feature type="transmembrane region" description="Helical" evidence="1">
    <location>
        <begin position="182"/>
        <end position="202"/>
    </location>
</feature>
<dbReference type="RefSeq" id="WP_369046727.1">
    <property type="nucleotide sequence ID" value="NZ_CP163302.1"/>
</dbReference>
<feature type="transmembrane region" description="Helical" evidence="1">
    <location>
        <begin position="208"/>
        <end position="228"/>
    </location>
</feature>
<feature type="transmembrane region" description="Helical" evidence="1">
    <location>
        <begin position="151"/>
        <end position="175"/>
    </location>
</feature>
<gene>
    <name evidence="2" type="ORF">AB5L97_05175</name>
</gene>
<proteinExistence type="predicted"/>
<keyword evidence="1" id="KW-1133">Transmembrane helix</keyword>
<name>A0AB39L6A7_9MICC</name>
<protein>
    <recommendedName>
        <fullName evidence="3">DUF4386 domain-containing protein</fullName>
    </recommendedName>
</protein>
<evidence type="ECO:0008006" key="3">
    <source>
        <dbReference type="Google" id="ProtNLM"/>
    </source>
</evidence>
<keyword evidence="1" id="KW-0472">Membrane</keyword>
<feature type="transmembrane region" description="Helical" evidence="1">
    <location>
        <begin position="25"/>
        <end position="46"/>
    </location>
</feature>
<organism evidence="2">
    <name type="scientific">Sinomonas puerhi</name>
    <dbReference type="NCBI Taxonomy" id="3238584"/>
    <lineage>
        <taxon>Bacteria</taxon>
        <taxon>Bacillati</taxon>
        <taxon>Actinomycetota</taxon>
        <taxon>Actinomycetes</taxon>
        <taxon>Micrococcales</taxon>
        <taxon>Micrococcaceae</taxon>
        <taxon>Sinomonas</taxon>
    </lineage>
</organism>
<keyword evidence="1" id="KW-0812">Transmembrane</keyword>
<feature type="transmembrane region" description="Helical" evidence="1">
    <location>
        <begin position="109"/>
        <end position="131"/>
    </location>
</feature>
<feature type="transmembrane region" description="Helical" evidence="1">
    <location>
        <begin position="74"/>
        <end position="97"/>
    </location>
</feature>
<reference evidence="2" key="1">
    <citation type="submission" date="2024-07" db="EMBL/GenBank/DDBJ databases">
        <authorList>
            <person name="fu j."/>
        </authorList>
    </citation>
    <scope>NUCLEOTIDE SEQUENCE</scope>
    <source>
        <strain evidence="2">P10A9</strain>
    </source>
</reference>
<dbReference type="KEGG" id="spue:AB5L97_05175"/>
<dbReference type="EMBL" id="CP163302">
    <property type="protein sequence ID" value="XDP46401.1"/>
    <property type="molecule type" value="Genomic_DNA"/>
</dbReference>
<accession>A0AB39L6A7</accession>
<evidence type="ECO:0000313" key="2">
    <source>
        <dbReference type="EMBL" id="XDP46401.1"/>
    </source>
</evidence>
<sequence length="238" mass="24570">MTDSAAPLVHHEDARLGRRPDGPNAGILAIVVLVLSIASVALPAMAAGTAYPSTSAASDAIARYFRDHPFSGNLTGFLAFGASVPLGIYAATTYARLLRLGIRVPGPNISFYGGIAASVMLAASGLLIWAMGQSAGEAPAAVVHLVADAAFALGGFGFATGTGLLIAGIAVPALILRLTPPWLAWAGLVLAVLGEISFLGMLWPGLDYLPPIVRFIGLAWLAAVGFILPRNRHQVPKR</sequence>